<sequence length="47" mass="5483">MSEKKNKPDQYPYQNMSLDSMKGEKWADIPGFDAVPCGPYQYRQKIV</sequence>
<dbReference type="Proteomes" id="UP000190961">
    <property type="component" value="Unassembled WGS sequence"/>
</dbReference>
<reference evidence="1 2" key="1">
    <citation type="submission" date="2017-02" db="EMBL/GenBank/DDBJ databases">
        <authorList>
            <person name="Peterson S.W."/>
        </authorList>
    </citation>
    <scope>NUCLEOTIDE SEQUENCE [LARGE SCALE GENOMIC DNA]</scope>
    <source>
        <strain evidence="1 2">DSM 25262</strain>
    </source>
</reference>
<evidence type="ECO:0000313" key="1">
    <source>
        <dbReference type="EMBL" id="SKC85219.1"/>
    </source>
</evidence>
<name>A0A1T5MBG8_9BACT</name>
<evidence type="ECO:0000313" key="2">
    <source>
        <dbReference type="Proteomes" id="UP000190961"/>
    </source>
</evidence>
<protein>
    <submittedName>
        <fullName evidence="1">Uncharacterized protein</fullName>
    </submittedName>
</protein>
<dbReference type="RefSeq" id="WP_159453801.1">
    <property type="nucleotide sequence ID" value="NZ_FUZU01000004.1"/>
</dbReference>
<dbReference type="AlphaFoldDB" id="A0A1T5MBG8"/>
<dbReference type="EMBL" id="FUZU01000004">
    <property type="protein sequence ID" value="SKC85219.1"/>
    <property type="molecule type" value="Genomic_DNA"/>
</dbReference>
<accession>A0A1T5MBG8</accession>
<proteinExistence type="predicted"/>
<keyword evidence="2" id="KW-1185">Reference proteome</keyword>
<gene>
    <name evidence="1" type="ORF">SAMN05660236_4866</name>
</gene>
<organism evidence="1 2">
    <name type="scientific">Ohtaekwangia koreensis</name>
    <dbReference type="NCBI Taxonomy" id="688867"/>
    <lineage>
        <taxon>Bacteria</taxon>
        <taxon>Pseudomonadati</taxon>
        <taxon>Bacteroidota</taxon>
        <taxon>Cytophagia</taxon>
        <taxon>Cytophagales</taxon>
        <taxon>Fulvivirgaceae</taxon>
        <taxon>Ohtaekwangia</taxon>
    </lineage>
</organism>